<dbReference type="Proteomes" id="UP000703269">
    <property type="component" value="Unassembled WGS sequence"/>
</dbReference>
<feature type="compositionally biased region" description="Acidic residues" evidence="1">
    <location>
        <begin position="217"/>
        <end position="232"/>
    </location>
</feature>
<keyword evidence="3" id="KW-1185">Reference proteome</keyword>
<dbReference type="AlphaFoldDB" id="A0A9P3LC47"/>
<name>A0A9P3LC47_9APHY</name>
<feature type="region of interest" description="Disordered" evidence="1">
    <location>
        <begin position="117"/>
        <end position="145"/>
    </location>
</feature>
<evidence type="ECO:0000256" key="1">
    <source>
        <dbReference type="SAM" id="MobiDB-lite"/>
    </source>
</evidence>
<organism evidence="2 3">
    <name type="scientific">Phanerochaete sordida</name>
    <dbReference type="NCBI Taxonomy" id="48140"/>
    <lineage>
        <taxon>Eukaryota</taxon>
        <taxon>Fungi</taxon>
        <taxon>Dikarya</taxon>
        <taxon>Basidiomycota</taxon>
        <taxon>Agaricomycotina</taxon>
        <taxon>Agaricomycetes</taxon>
        <taxon>Polyporales</taxon>
        <taxon>Phanerochaetaceae</taxon>
        <taxon>Phanerochaete</taxon>
    </lineage>
</organism>
<protein>
    <submittedName>
        <fullName evidence="2">Uncharacterized protein</fullName>
    </submittedName>
</protein>
<accession>A0A9P3LC47</accession>
<feature type="compositionally biased region" description="Acidic residues" evidence="1">
    <location>
        <begin position="193"/>
        <end position="208"/>
    </location>
</feature>
<gene>
    <name evidence="2" type="ORF">PsYK624_059870</name>
</gene>
<evidence type="ECO:0000313" key="3">
    <source>
        <dbReference type="Proteomes" id="UP000703269"/>
    </source>
</evidence>
<feature type="compositionally biased region" description="Low complexity" evidence="1">
    <location>
        <begin position="247"/>
        <end position="257"/>
    </location>
</feature>
<reference evidence="2 3" key="1">
    <citation type="submission" date="2021-08" db="EMBL/GenBank/DDBJ databases">
        <title>Draft Genome Sequence of Phanerochaete sordida strain YK-624.</title>
        <authorList>
            <person name="Mori T."/>
            <person name="Dohra H."/>
            <person name="Suzuki T."/>
            <person name="Kawagishi H."/>
            <person name="Hirai H."/>
        </authorList>
    </citation>
    <scope>NUCLEOTIDE SEQUENCE [LARGE SCALE GENOMIC DNA]</scope>
    <source>
        <strain evidence="2 3">YK-624</strain>
    </source>
</reference>
<proteinExistence type="predicted"/>
<dbReference type="EMBL" id="BPQB01000014">
    <property type="protein sequence ID" value="GJE89875.1"/>
    <property type="molecule type" value="Genomic_DNA"/>
</dbReference>
<comment type="caution">
    <text evidence="2">The sequence shown here is derived from an EMBL/GenBank/DDBJ whole genome shotgun (WGS) entry which is preliminary data.</text>
</comment>
<feature type="region of interest" description="Disordered" evidence="1">
    <location>
        <begin position="293"/>
        <end position="314"/>
    </location>
</feature>
<evidence type="ECO:0000313" key="2">
    <source>
        <dbReference type="EMBL" id="GJE89875.1"/>
    </source>
</evidence>
<sequence>MTIVPLPETPSSSGAYDGVSRPELENIRDDLAFWGFPSDLVGLAMSSVAHLVVVPTDALCFMADCAAATTDSAWPLYAPLPRLAKDFVAVQKLLPSLAIDLPKPVLRKIDIAPDTREPMWTPTARGATGRRRRHRQKTGCSQSKMAKRLPACTPTTYSPHRLPEQGRSVDLAGSFDRDFAYPQLRRRCIPLPELEDEDTSDGFDDVNSDCETSTSTSDDDLSDLDTDLDADNLEIGLHSPRHHTIASSPTSPSRSSPALGLQLDLHPAPAHIPRETKITSLARLTLAGVRVPFDNRSEPRPAGQGNASPWISRKVTFREGGPSWRVAS</sequence>
<feature type="compositionally biased region" description="Basic residues" evidence="1">
    <location>
        <begin position="128"/>
        <end position="137"/>
    </location>
</feature>
<feature type="region of interest" description="Disordered" evidence="1">
    <location>
        <begin position="192"/>
        <end position="261"/>
    </location>
</feature>